<proteinExistence type="predicted"/>
<dbReference type="EMBL" id="CP015017">
    <property type="protein sequence ID" value="APC00431.1"/>
    <property type="molecule type" value="Genomic_DNA"/>
</dbReference>
<sequence>MASVSLDYDHLVIISLSRMIPNTQYLSTPETLNGAQETWFVQNLLLGGLAVSIWDEAGDHSPILSASNIAYLELFGIDSKRIEHIRQLGKKTILIHMGDEFAKKDISAYGQCDLVLRNYFFPDLFSRADLCDRLVWIPNGFKSGVGPRDPHSLQPALKRTHLAAFMGWIHNPDSFARERESFGRMIKSLRKSKENRMTTFSKWMGRKLHPSSERKAFSSATLECDDLYLLSSTGFASGNTVGLYAAIMENSIFAPCPAGNSPETIRLYDALESGCIPISLDHLFLRSEQALGALGPAPFPILKSWEELPEFLSKMKKQLQCEPHAIAELQTQCITWWSAYKKYIAKHIITKIAQIS</sequence>
<dbReference type="InterPro" id="IPR057538">
    <property type="entry name" value="RXYLT1_C"/>
</dbReference>
<dbReference type="AlphaFoldDB" id="A0AAC9NGZ3"/>
<organism evidence="2 3">
    <name type="scientific">Polynucleobacter asymbioticus</name>
    <dbReference type="NCBI Taxonomy" id="576611"/>
    <lineage>
        <taxon>Bacteria</taxon>
        <taxon>Pseudomonadati</taxon>
        <taxon>Pseudomonadota</taxon>
        <taxon>Betaproteobacteria</taxon>
        <taxon>Burkholderiales</taxon>
        <taxon>Burkholderiaceae</taxon>
        <taxon>Polynucleobacter</taxon>
    </lineage>
</organism>
<gene>
    <name evidence="2" type="ORF">AOC25_01750</name>
</gene>
<feature type="domain" description="RXYLT1 C-terminal" evidence="1">
    <location>
        <begin position="239"/>
        <end position="353"/>
    </location>
</feature>
<name>A0AAC9NGZ3_9BURK</name>
<reference evidence="2" key="1">
    <citation type="journal article" date="2017" name="Appl. Environ. Microbiol.">
        <title>Microdiversification of a pelagic Polynucleobacter species is mainly driven by acquisition of genomic islands from a partially interspecific gene pool.</title>
        <authorList>
            <person name="Hoetzinger M."/>
            <person name="Hahn M.W."/>
            <person name="Jezberova J."/>
            <person name="Schmidt J."/>
            <person name="Koll U."/>
        </authorList>
    </citation>
    <scope>NUCLEOTIDE SEQUENCE</scope>
    <source>
        <strain evidence="2">MWH-RechtKol4</strain>
    </source>
</reference>
<evidence type="ECO:0000259" key="1">
    <source>
        <dbReference type="Pfam" id="PF24785"/>
    </source>
</evidence>
<dbReference type="Pfam" id="PF24785">
    <property type="entry name" value="RXYLT1_C"/>
    <property type="match status" value="1"/>
</dbReference>
<evidence type="ECO:0000313" key="3">
    <source>
        <dbReference type="Proteomes" id="UP000182060"/>
    </source>
</evidence>
<evidence type="ECO:0000313" key="2">
    <source>
        <dbReference type="EMBL" id="APC00431.1"/>
    </source>
</evidence>
<protein>
    <recommendedName>
        <fullName evidence="1">RXYLT1 C-terminal domain-containing protein</fullName>
    </recommendedName>
</protein>
<accession>A0AAC9NGZ3</accession>
<dbReference type="Proteomes" id="UP000182060">
    <property type="component" value="Chromosome"/>
</dbReference>